<feature type="domain" description="Transposase IS4-like" evidence="5">
    <location>
        <begin position="99"/>
        <end position="354"/>
    </location>
</feature>
<gene>
    <name evidence="6" type="ORF">RBI_I00577</name>
</gene>
<sequence>MITAIKHVCSERNTCFVSPKRDFTRSSKISPQDIFKCLLTMESSSLSHELLNYFDYSTNIPTKSAFVQARAKIRSEAFGSLFDKFNALSSEIKLFKGFSLLACDGSDIHIPTNKSDADSFISGKTGSKPYNMLHLNALYDLLSHIYTDVIIQKKHCSNEHSALLSMAQRHFIDLEQIIVIADRGYESYNTFAHFNEAGQNFLIRIRDSKNCIMSVLDLPEGEFDKLITFKLVRKQTNAIKKQLLSDPYLKFISSSCTFDFVPSKNKKSEPTVIYELPVRIVRFKISDDSYEVIATNLSEDLFFSDDLKMLYSMRWGIETSFRDLKYTVGLRYFHAKKTESILQEIYARLIMYNFSELAVSNTAVQPNDRKWSYRINFSHAVHVCRNFLLKRVPLSSVEVLIAADILPIRTGKNNPRAPSQKHAAYFIYRIA</sequence>
<dbReference type="InterPro" id="IPR002559">
    <property type="entry name" value="Transposase_11"/>
</dbReference>
<keyword evidence="2" id="KW-0815">Transposition</keyword>
<reference evidence="6 7" key="1">
    <citation type="journal article" date="2014" name="Int. J. Syst. Evol. Microbiol.">
        <title>Complete genome of a new Firmicutes species belonging to the dominant human colonic microbiota ('Ruminococcus bicirculans') reveals two chromosomes and a selective capacity to utilize plant glucans.</title>
        <authorList>
            <consortium name="NISC Comparative Sequencing Program"/>
            <person name="Wegmann U."/>
            <person name="Louis P."/>
            <person name="Goesmann A."/>
            <person name="Henrissat B."/>
            <person name="Duncan S.H."/>
            <person name="Flint H.J."/>
        </authorList>
    </citation>
    <scope>NUCLEOTIDE SEQUENCE [LARGE SCALE GENOMIC DNA]</scope>
    <source>
        <strain evidence="6 7">80/3</strain>
    </source>
</reference>
<dbReference type="EMBL" id="HF545616">
    <property type="protein sequence ID" value="CCO04301.1"/>
    <property type="molecule type" value="Genomic_DNA"/>
</dbReference>
<dbReference type="PANTHER" id="PTHR33258">
    <property type="entry name" value="TRANSPOSASE INSL FOR INSERTION SEQUENCE ELEMENT IS186A-RELATED"/>
    <property type="match status" value="1"/>
</dbReference>
<dbReference type="InterPro" id="IPR012337">
    <property type="entry name" value="RNaseH-like_sf"/>
</dbReference>
<dbReference type="Pfam" id="PF01609">
    <property type="entry name" value="DDE_Tnp_1"/>
    <property type="match status" value="1"/>
</dbReference>
<protein>
    <submittedName>
        <fullName evidence="6">Transposase</fullName>
    </submittedName>
</protein>
<accession>A0ABM9QEP6</accession>
<organism evidence="6 7">
    <name type="scientific">Ruminococcus bicirculans</name>
    <name type="common">ex Wegman et al. 2014</name>
    <dbReference type="NCBI Taxonomy" id="1160721"/>
    <lineage>
        <taxon>Bacteria</taxon>
        <taxon>Bacillati</taxon>
        <taxon>Bacillota</taxon>
        <taxon>Clostridia</taxon>
        <taxon>Eubacteriales</taxon>
        <taxon>Oscillospiraceae</taxon>
        <taxon>Ruminococcus</taxon>
    </lineage>
</organism>
<dbReference type="Gene3D" id="3.90.350.10">
    <property type="entry name" value="Transposase Inhibitor Protein From Tn5, Chain A, domain 1"/>
    <property type="match status" value="1"/>
</dbReference>
<comment type="similarity">
    <text evidence="1">Belongs to the transposase 11 family.</text>
</comment>
<dbReference type="NCBIfam" id="NF033592">
    <property type="entry name" value="transpos_IS4_1"/>
    <property type="match status" value="1"/>
</dbReference>
<dbReference type="RefSeq" id="WP_158455050.1">
    <property type="nucleotide sequence ID" value="NZ_DAWEQM010000022.1"/>
</dbReference>
<keyword evidence="7" id="KW-1185">Reference proteome</keyword>
<name>A0ABM9QEP6_9FIRM</name>
<evidence type="ECO:0000256" key="2">
    <source>
        <dbReference type="ARBA" id="ARBA00022578"/>
    </source>
</evidence>
<evidence type="ECO:0000256" key="4">
    <source>
        <dbReference type="ARBA" id="ARBA00023172"/>
    </source>
</evidence>
<keyword evidence="3" id="KW-0238">DNA-binding</keyword>
<dbReference type="PANTHER" id="PTHR33258:SF1">
    <property type="entry name" value="TRANSPOSASE INSL FOR INSERTION SEQUENCE ELEMENT IS186A-RELATED"/>
    <property type="match status" value="1"/>
</dbReference>
<proteinExistence type="inferred from homology"/>
<evidence type="ECO:0000256" key="1">
    <source>
        <dbReference type="ARBA" id="ARBA00010075"/>
    </source>
</evidence>
<dbReference type="Proteomes" id="UP000027600">
    <property type="component" value="Chromosome I"/>
</dbReference>
<evidence type="ECO:0000313" key="6">
    <source>
        <dbReference type="EMBL" id="CCO04301.1"/>
    </source>
</evidence>
<evidence type="ECO:0000256" key="3">
    <source>
        <dbReference type="ARBA" id="ARBA00023125"/>
    </source>
</evidence>
<keyword evidence="4" id="KW-0233">DNA recombination</keyword>
<dbReference type="SUPFAM" id="SSF53098">
    <property type="entry name" value="Ribonuclease H-like"/>
    <property type="match status" value="1"/>
</dbReference>
<evidence type="ECO:0000313" key="7">
    <source>
        <dbReference type="Proteomes" id="UP000027600"/>
    </source>
</evidence>
<evidence type="ECO:0000259" key="5">
    <source>
        <dbReference type="Pfam" id="PF01609"/>
    </source>
</evidence>
<dbReference type="InterPro" id="IPR047952">
    <property type="entry name" value="Transpos_IS4"/>
</dbReference>